<gene>
    <name evidence="2" type="ORF">CONPUDRAFT_151049</name>
</gene>
<sequence>MQTYARAAVRPVFRGAPTSSIATQKRSFHSPFTVLNSAHSPLTNPPSSSSTVSHITSSYEKQDSYVSEEPPSPGAPRTYVVSEPDPAHTPYEVPSGAFPTSAPYDTYQETSAPNPSGAHSSTSASPPHPNTTRRVLMNAWGVGESAAVRHGEAPGEMGKRGGGQGGLGLMDKEGTRQGELGQLADRNPQPDSDVAPKWSKLGVDQAWKERK</sequence>
<feature type="compositionally biased region" description="Basic and acidic residues" evidence="1">
    <location>
        <begin position="149"/>
        <end position="159"/>
    </location>
</feature>
<dbReference type="OrthoDB" id="3355886at2759"/>
<dbReference type="RefSeq" id="XP_007765832.1">
    <property type="nucleotide sequence ID" value="XM_007767642.1"/>
</dbReference>
<dbReference type="OMA" id="APYQNYT"/>
<dbReference type="KEGG" id="cput:CONPUDRAFT_151049"/>
<reference evidence="3" key="1">
    <citation type="journal article" date="2012" name="Science">
        <title>The Paleozoic origin of enzymatic lignin decomposition reconstructed from 31 fungal genomes.</title>
        <authorList>
            <person name="Floudas D."/>
            <person name="Binder M."/>
            <person name="Riley R."/>
            <person name="Barry K."/>
            <person name="Blanchette R.A."/>
            <person name="Henrissat B."/>
            <person name="Martinez A.T."/>
            <person name="Otillar R."/>
            <person name="Spatafora J.W."/>
            <person name="Yadav J.S."/>
            <person name="Aerts A."/>
            <person name="Benoit I."/>
            <person name="Boyd A."/>
            <person name="Carlson A."/>
            <person name="Copeland A."/>
            <person name="Coutinho P.M."/>
            <person name="de Vries R.P."/>
            <person name="Ferreira P."/>
            <person name="Findley K."/>
            <person name="Foster B."/>
            <person name="Gaskell J."/>
            <person name="Glotzer D."/>
            <person name="Gorecki P."/>
            <person name="Heitman J."/>
            <person name="Hesse C."/>
            <person name="Hori C."/>
            <person name="Igarashi K."/>
            <person name="Jurgens J.A."/>
            <person name="Kallen N."/>
            <person name="Kersten P."/>
            <person name="Kohler A."/>
            <person name="Kuees U."/>
            <person name="Kumar T.K.A."/>
            <person name="Kuo A."/>
            <person name="LaButti K."/>
            <person name="Larrondo L.F."/>
            <person name="Lindquist E."/>
            <person name="Ling A."/>
            <person name="Lombard V."/>
            <person name="Lucas S."/>
            <person name="Lundell T."/>
            <person name="Martin R."/>
            <person name="McLaughlin D.J."/>
            <person name="Morgenstern I."/>
            <person name="Morin E."/>
            <person name="Murat C."/>
            <person name="Nagy L.G."/>
            <person name="Nolan M."/>
            <person name="Ohm R.A."/>
            <person name="Patyshakuliyeva A."/>
            <person name="Rokas A."/>
            <person name="Ruiz-Duenas F.J."/>
            <person name="Sabat G."/>
            <person name="Salamov A."/>
            <person name="Samejima M."/>
            <person name="Schmutz J."/>
            <person name="Slot J.C."/>
            <person name="St John F."/>
            <person name="Stenlid J."/>
            <person name="Sun H."/>
            <person name="Sun S."/>
            <person name="Syed K."/>
            <person name="Tsang A."/>
            <person name="Wiebenga A."/>
            <person name="Young D."/>
            <person name="Pisabarro A."/>
            <person name="Eastwood D.C."/>
            <person name="Martin F."/>
            <person name="Cullen D."/>
            <person name="Grigoriev I.V."/>
            <person name="Hibbett D.S."/>
        </authorList>
    </citation>
    <scope>NUCLEOTIDE SEQUENCE [LARGE SCALE GENOMIC DNA]</scope>
    <source>
        <strain evidence="3">RWD-64-598 SS2</strain>
    </source>
</reference>
<feature type="compositionally biased region" description="Low complexity" evidence="1">
    <location>
        <begin position="40"/>
        <end position="58"/>
    </location>
</feature>
<keyword evidence="3" id="KW-1185">Reference proteome</keyword>
<evidence type="ECO:0000256" key="1">
    <source>
        <dbReference type="SAM" id="MobiDB-lite"/>
    </source>
</evidence>
<organism evidence="2 3">
    <name type="scientific">Coniophora puteana (strain RWD-64-598)</name>
    <name type="common">Brown rot fungus</name>
    <dbReference type="NCBI Taxonomy" id="741705"/>
    <lineage>
        <taxon>Eukaryota</taxon>
        <taxon>Fungi</taxon>
        <taxon>Dikarya</taxon>
        <taxon>Basidiomycota</taxon>
        <taxon>Agaricomycotina</taxon>
        <taxon>Agaricomycetes</taxon>
        <taxon>Agaricomycetidae</taxon>
        <taxon>Boletales</taxon>
        <taxon>Coniophorineae</taxon>
        <taxon>Coniophoraceae</taxon>
        <taxon>Coniophora</taxon>
    </lineage>
</organism>
<evidence type="ECO:0000313" key="2">
    <source>
        <dbReference type="EMBL" id="EIW84002.1"/>
    </source>
</evidence>
<dbReference type="GeneID" id="19202799"/>
<dbReference type="AlphaFoldDB" id="A0A5M3MY01"/>
<feature type="region of interest" description="Disordered" evidence="1">
    <location>
        <begin position="35"/>
        <end position="133"/>
    </location>
</feature>
<proteinExistence type="predicted"/>
<dbReference type="EMBL" id="JH711575">
    <property type="protein sequence ID" value="EIW84002.1"/>
    <property type="molecule type" value="Genomic_DNA"/>
</dbReference>
<protein>
    <submittedName>
        <fullName evidence="2">Uncharacterized protein</fullName>
    </submittedName>
</protein>
<feature type="compositionally biased region" description="Low complexity" evidence="1">
    <location>
        <begin position="114"/>
        <end position="125"/>
    </location>
</feature>
<feature type="region of interest" description="Disordered" evidence="1">
    <location>
        <begin position="149"/>
        <end position="211"/>
    </location>
</feature>
<name>A0A5M3MY01_CONPW</name>
<accession>A0A5M3MY01</accession>
<comment type="caution">
    <text evidence="2">The sequence shown here is derived from an EMBL/GenBank/DDBJ whole genome shotgun (WGS) entry which is preliminary data.</text>
</comment>
<evidence type="ECO:0000313" key="3">
    <source>
        <dbReference type="Proteomes" id="UP000053558"/>
    </source>
</evidence>
<dbReference type="Proteomes" id="UP000053558">
    <property type="component" value="Unassembled WGS sequence"/>
</dbReference>